<keyword evidence="4" id="KW-1185">Reference proteome</keyword>
<dbReference type="Gene3D" id="3.30.565.10">
    <property type="entry name" value="Histidine kinase-like ATPase, C-terminal domain"/>
    <property type="match status" value="1"/>
</dbReference>
<comment type="caution">
    <text evidence="3">The sequence shown here is derived from an EMBL/GenBank/DDBJ whole genome shotgun (WGS) entry which is preliminary data.</text>
</comment>
<dbReference type="OrthoDB" id="9809908at2"/>
<keyword evidence="1" id="KW-1133">Transmembrane helix</keyword>
<accession>A0A562T6P6</accession>
<feature type="transmembrane region" description="Helical" evidence="1">
    <location>
        <begin position="80"/>
        <end position="101"/>
    </location>
</feature>
<dbReference type="GO" id="GO:0016020">
    <property type="term" value="C:membrane"/>
    <property type="evidence" value="ECO:0007669"/>
    <property type="project" value="InterPro"/>
</dbReference>
<dbReference type="AlphaFoldDB" id="A0A562T6P6"/>
<dbReference type="InterPro" id="IPR036890">
    <property type="entry name" value="HATPase_C_sf"/>
</dbReference>
<reference evidence="3 4" key="1">
    <citation type="journal article" date="2013" name="Stand. Genomic Sci.">
        <title>Genomic Encyclopedia of Type Strains, Phase I: The one thousand microbial genomes (KMG-I) project.</title>
        <authorList>
            <person name="Kyrpides N.C."/>
            <person name="Woyke T."/>
            <person name="Eisen J.A."/>
            <person name="Garrity G."/>
            <person name="Lilburn T.G."/>
            <person name="Beck B.J."/>
            <person name="Whitman W.B."/>
            <person name="Hugenholtz P."/>
            <person name="Klenk H.P."/>
        </authorList>
    </citation>
    <scope>NUCLEOTIDE SEQUENCE [LARGE SCALE GENOMIC DNA]</scope>
    <source>
        <strain evidence="3 4">DSM 13484</strain>
    </source>
</reference>
<feature type="domain" description="Signal transduction histidine kinase internal region" evidence="2">
    <location>
        <begin position="163"/>
        <end position="238"/>
    </location>
</feature>
<keyword evidence="3" id="KW-0808">Transferase</keyword>
<dbReference type="Proteomes" id="UP000316778">
    <property type="component" value="Unassembled WGS sequence"/>
</dbReference>
<gene>
    <name evidence="3" type="ORF">LX66_3014</name>
</gene>
<evidence type="ECO:0000259" key="2">
    <source>
        <dbReference type="Pfam" id="PF06580"/>
    </source>
</evidence>
<dbReference type="Pfam" id="PF06580">
    <property type="entry name" value="His_kinase"/>
    <property type="match status" value="1"/>
</dbReference>
<dbReference type="PANTHER" id="PTHR34220:SF7">
    <property type="entry name" value="SENSOR HISTIDINE KINASE YPDA"/>
    <property type="match status" value="1"/>
</dbReference>
<keyword evidence="1" id="KW-0812">Transmembrane</keyword>
<organism evidence="3 4">
    <name type="scientific">Chitinophaga japonensis</name>
    <name type="common">Flexibacter japonensis</name>
    <dbReference type="NCBI Taxonomy" id="104662"/>
    <lineage>
        <taxon>Bacteria</taxon>
        <taxon>Pseudomonadati</taxon>
        <taxon>Bacteroidota</taxon>
        <taxon>Chitinophagia</taxon>
        <taxon>Chitinophagales</taxon>
        <taxon>Chitinophagaceae</taxon>
        <taxon>Chitinophaga</taxon>
    </lineage>
</organism>
<dbReference type="PANTHER" id="PTHR34220">
    <property type="entry name" value="SENSOR HISTIDINE KINASE YPDA"/>
    <property type="match status" value="1"/>
</dbReference>
<dbReference type="EMBL" id="VLLG01000003">
    <property type="protein sequence ID" value="TWI88924.1"/>
    <property type="molecule type" value="Genomic_DNA"/>
</dbReference>
<feature type="transmembrane region" description="Helical" evidence="1">
    <location>
        <begin position="9"/>
        <end position="27"/>
    </location>
</feature>
<dbReference type="RefSeq" id="WP_145714866.1">
    <property type="nucleotide sequence ID" value="NZ_BAAAFY010000001.1"/>
</dbReference>
<name>A0A562T6P6_CHIJA</name>
<feature type="transmembrane region" description="Helical" evidence="1">
    <location>
        <begin position="47"/>
        <end position="68"/>
    </location>
</feature>
<evidence type="ECO:0000313" key="4">
    <source>
        <dbReference type="Proteomes" id="UP000316778"/>
    </source>
</evidence>
<sequence length="342" mass="40230">MQPVFEKKIILYSSLLVALLMNIPKLLQVRGNGWVSQFVTFNLPEVIFQLGYNFLFCWLTFELNLRWFPRLRPGKGGTGFAVYPLWNFGLLLLFSAIGIFTQRHLFADTSHLPLRFYRATYFARLGLSLVLVMLMVRIIYLLRQAQARELETEQLKSRYLRSELELMKQHLNPHFFFNSLSTLSGIVRENPARAQQFISHLSRIFRNLLQEQQQLIPLKDELQQLHSFTELLQMRFEEGIVIKVEVPVRYLDRQVPHLSLQLLIENAAKHNRASATQPLRVEVFVQDEEIWVRNNLQPVHFPQEYSGKGLLNLNERCRILLKKEITILRTDQHFIVKIPLHA</sequence>
<dbReference type="InterPro" id="IPR050640">
    <property type="entry name" value="Bact_2-comp_sensor_kinase"/>
</dbReference>
<feature type="transmembrane region" description="Helical" evidence="1">
    <location>
        <begin position="121"/>
        <end position="142"/>
    </location>
</feature>
<dbReference type="InterPro" id="IPR010559">
    <property type="entry name" value="Sig_transdc_His_kin_internal"/>
</dbReference>
<evidence type="ECO:0000313" key="3">
    <source>
        <dbReference type="EMBL" id="TWI88924.1"/>
    </source>
</evidence>
<protein>
    <submittedName>
        <fullName evidence="3">Histidine kinase</fullName>
    </submittedName>
</protein>
<keyword evidence="1" id="KW-0472">Membrane</keyword>
<evidence type="ECO:0000256" key="1">
    <source>
        <dbReference type="SAM" id="Phobius"/>
    </source>
</evidence>
<keyword evidence="3" id="KW-0418">Kinase</keyword>
<proteinExistence type="predicted"/>
<dbReference type="GO" id="GO:0000155">
    <property type="term" value="F:phosphorelay sensor kinase activity"/>
    <property type="evidence" value="ECO:0007669"/>
    <property type="project" value="InterPro"/>
</dbReference>